<evidence type="ECO:0000313" key="1">
    <source>
        <dbReference type="EMBL" id="KAG2557805.1"/>
    </source>
</evidence>
<organism evidence="1 2">
    <name type="scientific">Panicum virgatum</name>
    <name type="common">Blackwell switchgrass</name>
    <dbReference type="NCBI Taxonomy" id="38727"/>
    <lineage>
        <taxon>Eukaryota</taxon>
        <taxon>Viridiplantae</taxon>
        <taxon>Streptophyta</taxon>
        <taxon>Embryophyta</taxon>
        <taxon>Tracheophyta</taxon>
        <taxon>Spermatophyta</taxon>
        <taxon>Magnoliopsida</taxon>
        <taxon>Liliopsida</taxon>
        <taxon>Poales</taxon>
        <taxon>Poaceae</taxon>
        <taxon>PACMAD clade</taxon>
        <taxon>Panicoideae</taxon>
        <taxon>Panicodae</taxon>
        <taxon>Paniceae</taxon>
        <taxon>Panicinae</taxon>
        <taxon>Panicum</taxon>
        <taxon>Panicum sect. Hiantes</taxon>
    </lineage>
</organism>
<keyword evidence="2" id="KW-1185">Reference proteome</keyword>
<gene>
    <name evidence="1" type="ORF">PVAP13_8NG251004</name>
</gene>
<comment type="caution">
    <text evidence="1">The sequence shown here is derived from an EMBL/GenBank/DDBJ whole genome shotgun (WGS) entry which is preliminary data.</text>
</comment>
<proteinExistence type="predicted"/>
<dbReference type="EMBL" id="CM029052">
    <property type="protein sequence ID" value="KAG2557805.1"/>
    <property type="molecule type" value="Genomic_DNA"/>
</dbReference>
<dbReference type="AlphaFoldDB" id="A0A8T0PA97"/>
<evidence type="ECO:0000313" key="2">
    <source>
        <dbReference type="Proteomes" id="UP000823388"/>
    </source>
</evidence>
<sequence length="65" mass="7863">MVWFVLNNYSEVEPYMEICRKEIVEKEILDVEKTLENQFSSWFKKHITKLRFMKGEEVSDGLYAL</sequence>
<protein>
    <submittedName>
        <fullName evidence="1">Uncharacterized protein</fullName>
    </submittedName>
</protein>
<reference evidence="1" key="1">
    <citation type="submission" date="2020-05" db="EMBL/GenBank/DDBJ databases">
        <title>WGS assembly of Panicum virgatum.</title>
        <authorList>
            <person name="Lovell J.T."/>
            <person name="Jenkins J."/>
            <person name="Shu S."/>
            <person name="Juenger T.E."/>
            <person name="Schmutz J."/>
        </authorList>
    </citation>
    <scope>NUCLEOTIDE SEQUENCE</scope>
    <source>
        <strain evidence="1">AP13</strain>
    </source>
</reference>
<accession>A0A8T0PA97</accession>
<dbReference type="Proteomes" id="UP000823388">
    <property type="component" value="Chromosome 8N"/>
</dbReference>
<name>A0A8T0PA97_PANVG</name>